<feature type="transmembrane region" description="Helical" evidence="1">
    <location>
        <begin position="21"/>
        <end position="39"/>
    </location>
</feature>
<dbReference type="Proteomes" id="UP000183190">
    <property type="component" value="Unassembled WGS sequence"/>
</dbReference>
<gene>
    <name evidence="2" type="ORF">SAMN02910265_02952</name>
</gene>
<name>A0A1H6LFN1_RUMFL</name>
<keyword evidence="1" id="KW-1133">Transmembrane helix</keyword>
<evidence type="ECO:0000313" key="2">
    <source>
        <dbReference type="EMBL" id="SEH83316.1"/>
    </source>
</evidence>
<feature type="transmembrane region" description="Helical" evidence="1">
    <location>
        <begin position="211"/>
        <end position="238"/>
    </location>
</feature>
<reference evidence="2 3" key="1">
    <citation type="submission" date="2016-10" db="EMBL/GenBank/DDBJ databases">
        <authorList>
            <person name="de Groot N.N."/>
        </authorList>
    </citation>
    <scope>NUCLEOTIDE SEQUENCE [LARGE SCALE GENOMIC DNA]</scope>
    <source>
        <strain evidence="2 3">YAD2003</strain>
    </source>
</reference>
<accession>A0A1H6LFN1</accession>
<keyword evidence="1" id="KW-0812">Transmembrane</keyword>
<dbReference type="InterPro" id="IPR025699">
    <property type="entry name" value="ABC2_memb-like"/>
</dbReference>
<feature type="transmembrane region" description="Helical" evidence="1">
    <location>
        <begin position="84"/>
        <end position="109"/>
    </location>
</feature>
<dbReference type="OrthoDB" id="1819330at2"/>
<organism evidence="2 3">
    <name type="scientific">Ruminococcus flavefaciens</name>
    <dbReference type="NCBI Taxonomy" id="1265"/>
    <lineage>
        <taxon>Bacteria</taxon>
        <taxon>Bacillati</taxon>
        <taxon>Bacillota</taxon>
        <taxon>Clostridia</taxon>
        <taxon>Eubacteriales</taxon>
        <taxon>Oscillospiraceae</taxon>
        <taxon>Ruminococcus</taxon>
    </lineage>
</organism>
<protein>
    <submittedName>
        <fullName evidence="2">ABC-2 family transporter protein</fullName>
    </submittedName>
</protein>
<dbReference type="AlphaFoldDB" id="A0A1H6LFN1"/>
<sequence>MKKIIDLMRVDLISAKGRNKGKFFLILGLTVIFVAIGMLSEAIFMVFSIVVLGVMLVPFITMAEKTHNAGKIFSVIPTDRKSIVISRFALTTGIYTVFSAIIFILYLIMEKFSDFHGTTLSKDVNELYEKSSGFGTGIQMKALENSIFWFIFAVTLMVMAGQHRRYFKKGISSKSNSLIRSFLKFLGGIALVCAVSAAIIFIFNINILKPTFVVFINMIFALAAPMNGMLLSIALIFIGFGFTIYQLVCSVVDYEAREL</sequence>
<feature type="transmembrane region" description="Helical" evidence="1">
    <location>
        <begin position="45"/>
        <end position="63"/>
    </location>
</feature>
<feature type="transmembrane region" description="Helical" evidence="1">
    <location>
        <begin position="182"/>
        <end position="205"/>
    </location>
</feature>
<dbReference type="RefSeq" id="WP_074718760.1">
    <property type="nucleotide sequence ID" value="NZ_FNWV01000015.1"/>
</dbReference>
<evidence type="ECO:0000313" key="3">
    <source>
        <dbReference type="Proteomes" id="UP000183190"/>
    </source>
</evidence>
<proteinExistence type="predicted"/>
<dbReference type="EMBL" id="FNWV01000015">
    <property type="protein sequence ID" value="SEH83316.1"/>
    <property type="molecule type" value="Genomic_DNA"/>
</dbReference>
<keyword evidence="1" id="KW-0472">Membrane</keyword>
<dbReference type="Pfam" id="PF13346">
    <property type="entry name" value="ABC2_membrane_5"/>
    <property type="match status" value="1"/>
</dbReference>
<evidence type="ECO:0000256" key="1">
    <source>
        <dbReference type="SAM" id="Phobius"/>
    </source>
</evidence>
<feature type="transmembrane region" description="Helical" evidence="1">
    <location>
        <begin position="142"/>
        <end position="161"/>
    </location>
</feature>